<proteinExistence type="predicted"/>
<keyword evidence="1" id="KW-0732">Signal</keyword>
<name>A0ABS8ADQ4_9BACT</name>
<dbReference type="EMBL" id="JAJADQ010000006">
    <property type="protein sequence ID" value="MCB2378553.1"/>
    <property type="molecule type" value="Genomic_DNA"/>
</dbReference>
<gene>
    <name evidence="2" type="ORF">LGH70_13215</name>
</gene>
<comment type="caution">
    <text evidence="2">The sequence shown here is derived from an EMBL/GenBank/DDBJ whole genome shotgun (WGS) entry which is preliminary data.</text>
</comment>
<feature type="signal peptide" evidence="1">
    <location>
        <begin position="1"/>
        <end position="25"/>
    </location>
</feature>
<dbReference type="RefSeq" id="WP_226186363.1">
    <property type="nucleotide sequence ID" value="NZ_JAJADQ010000006.1"/>
</dbReference>
<accession>A0ABS8ADQ4</accession>
<evidence type="ECO:0000256" key="1">
    <source>
        <dbReference type="SAM" id="SignalP"/>
    </source>
</evidence>
<feature type="chain" id="PRO_5047059022" evidence="1">
    <location>
        <begin position="26"/>
        <end position="116"/>
    </location>
</feature>
<organism evidence="2 3">
    <name type="scientific">Hymenobacter nitidus</name>
    <dbReference type="NCBI Taxonomy" id="2880929"/>
    <lineage>
        <taxon>Bacteria</taxon>
        <taxon>Pseudomonadati</taxon>
        <taxon>Bacteroidota</taxon>
        <taxon>Cytophagia</taxon>
        <taxon>Cytophagales</taxon>
        <taxon>Hymenobacteraceae</taxon>
        <taxon>Hymenobacter</taxon>
    </lineage>
</organism>
<keyword evidence="3" id="KW-1185">Reference proteome</keyword>
<evidence type="ECO:0000313" key="2">
    <source>
        <dbReference type="EMBL" id="MCB2378553.1"/>
    </source>
</evidence>
<dbReference type="Proteomes" id="UP001165297">
    <property type="component" value="Unassembled WGS sequence"/>
</dbReference>
<evidence type="ECO:0000313" key="3">
    <source>
        <dbReference type="Proteomes" id="UP001165297"/>
    </source>
</evidence>
<sequence>MMLPKHFGGLLLVLLSATHAPAQTAAPRPGSAPTPKILLQGIWAENTEDNALFFVRGNHLTYVEFLDRPLRYTVSATTLNITQVDGPYPCRLRKLTPDSLVFEDPYGNVMRLYKRR</sequence>
<protein>
    <submittedName>
        <fullName evidence="2">Uncharacterized protein</fullName>
    </submittedName>
</protein>
<reference evidence="2" key="1">
    <citation type="submission" date="2021-10" db="EMBL/GenBank/DDBJ databases">
        <authorList>
            <person name="Dean J.D."/>
            <person name="Kim M.K."/>
            <person name="Newey C.N."/>
            <person name="Stoker T.S."/>
            <person name="Thompson D.W."/>
            <person name="Grose J.H."/>
        </authorList>
    </citation>
    <scope>NUCLEOTIDE SEQUENCE</scope>
    <source>
        <strain evidence="2">BT635</strain>
    </source>
</reference>